<keyword evidence="10" id="KW-0539">Nucleus</keyword>
<dbReference type="InterPro" id="IPR003441">
    <property type="entry name" value="NAC-dom"/>
</dbReference>
<reference evidence="12" key="1">
    <citation type="submission" date="2023-05" db="EMBL/GenBank/DDBJ databases">
        <title>Genome and transcriptome analyses reveal genes involved in the formation of fine ridges on petal epidermal cells in Hibiscus trionum.</title>
        <authorList>
            <person name="Koshimizu S."/>
            <person name="Masuda S."/>
            <person name="Ishii T."/>
            <person name="Shirasu K."/>
            <person name="Hoshino A."/>
            <person name="Arita M."/>
        </authorList>
    </citation>
    <scope>NUCLEOTIDE SEQUENCE</scope>
    <source>
        <strain evidence="12">Hamamatsu line</strain>
    </source>
</reference>
<evidence type="ECO:0000313" key="12">
    <source>
        <dbReference type="EMBL" id="GMJ14774.1"/>
    </source>
</evidence>
<keyword evidence="9" id="KW-0804">Transcription</keyword>
<evidence type="ECO:0000259" key="11">
    <source>
        <dbReference type="PROSITE" id="PS51005"/>
    </source>
</evidence>
<dbReference type="PROSITE" id="PS51005">
    <property type="entry name" value="NAC"/>
    <property type="match status" value="1"/>
</dbReference>
<evidence type="ECO:0000256" key="5">
    <source>
        <dbReference type="ARBA" id="ARBA00023015"/>
    </source>
</evidence>
<evidence type="ECO:0000256" key="7">
    <source>
        <dbReference type="ARBA" id="ARBA00023136"/>
    </source>
</evidence>
<evidence type="ECO:0000256" key="1">
    <source>
        <dbReference type="ARBA" id="ARBA00004123"/>
    </source>
</evidence>
<dbReference type="GO" id="GO:0016020">
    <property type="term" value="C:membrane"/>
    <property type="evidence" value="ECO:0007669"/>
    <property type="project" value="UniProtKB-SubCell"/>
</dbReference>
<dbReference type="Gene3D" id="2.170.150.80">
    <property type="entry name" value="NAC domain"/>
    <property type="match status" value="1"/>
</dbReference>
<dbReference type="OrthoDB" id="985850at2759"/>
<keyword evidence="5" id="KW-0805">Transcription regulation</keyword>
<name>A0A9W7JLZ2_HIBTR</name>
<evidence type="ECO:0000256" key="8">
    <source>
        <dbReference type="ARBA" id="ARBA00023159"/>
    </source>
</evidence>
<organism evidence="12 13">
    <name type="scientific">Hibiscus trionum</name>
    <name type="common">Flower of an hour</name>
    <dbReference type="NCBI Taxonomy" id="183268"/>
    <lineage>
        <taxon>Eukaryota</taxon>
        <taxon>Viridiplantae</taxon>
        <taxon>Streptophyta</taxon>
        <taxon>Embryophyta</taxon>
        <taxon>Tracheophyta</taxon>
        <taxon>Spermatophyta</taxon>
        <taxon>Magnoliopsida</taxon>
        <taxon>eudicotyledons</taxon>
        <taxon>Gunneridae</taxon>
        <taxon>Pentapetalae</taxon>
        <taxon>rosids</taxon>
        <taxon>malvids</taxon>
        <taxon>Malvales</taxon>
        <taxon>Malvaceae</taxon>
        <taxon>Malvoideae</taxon>
        <taxon>Hibiscus</taxon>
    </lineage>
</organism>
<keyword evidence="13" id="KW-1185">Reference proteome</keyword>
<keyword evidence="3" id="KW-0812">Transmembrane</keyword>
<evidence type="ECO:0000313" key="13">
    <source>
        <dbReference type="Proteomes" id="UP001165190"/>
    </source>
</evidence>
<proteinExistence type="predicted"/>
<dbReference type="InterPro" id="IPR036093">
    <property type="entry name" value="NAC_dom_sf"/>
</dbReference>
<dbReference type="EMBL" id="BSYR01000074">
    <property type="protein sequence ID" value="GMJ14774.1"/>
    <property type="molecule type" value="Genomic_DNA"/>
</dbReference>
<keyword evidence="6" id="KW-0238">DNA-binding</keyword>
<comment type="subcellular location">
    <subcellularLocation>
        <location evidence="2">Membrane</location>
        <topology evidence="2">Single-pass membrane protein</topology>
    </subcellularLocation>
    <subcellularLocation>
        <location evidence="1">Nucleus</location>
    </subcellularLocation>
</comment>
<dbReference type="Pfam" id="PF02365">
    <property type="entry name" value="NAM"/>
    <property type="match status" value="1"/>
</dbReference>
<feature type="domain" description="NAC" evidence="11">
    <location>
        <begin position="3"/>
        <end position="155"/>
    </location>
</feature>
<gene>
    <name evidence="12" type="ORF">HRI_005146600</name>
</gene>
<evidence type="ECO:0000256" key="4">
    <source>
        <dbReference type="ARBA" id="ARBA00022989"/>
    </source>
</evidence>
<keyword evidence="8" id="KW-0010">Activator</keyword>
<dbReference type="GO" id="GO:0005634">
    <property type="term" value="C:nucleus"/>
    <property type="evidence" value="ECO:0007669"/>
    <property type="project" value="UniProtKB-SubCell"/>
</dbReference>
<protein>
    <recommendedName>
        <fullName evidence="11">NAC domain-containing protein</fullName>
    </recommendedName>
</protein>
<dbReference type="GO" id="GO:0000976">
    <property type="term" value="F:transcription cis-regulatory region binding"/>
    <property type="evidence" value="ECO:0007669"/>
    <property type="project" value="UniProtKB-ARBA"/>
</dbReference>
<evidence type="ECO:0000256" key="2">
    <source>
        <dbReference type="ARBA" id="ARBA00004167"/>
    </source>
</evidence>
<evidence type="ECO:0000256" key="3">
    <source>
        <dbReference type="ARBA" id="ARBA00022692"/>
    </source>
</evidence>
<accession>A0A9W7JLZ2</accession>
<dbReference type="GO" id="GO:0006355">
    <property type="term" value="P:regulation of DNA-templated transcription"/>
    <property type="evidence" value="ECO:0007669"/>
    <property type="project" value="InterPro"/>
</dbReference>
<keyword evidence="7" id="KW-0472">Membrane</keyword>
<evidence type="ECO:0000256" key="10">
    <source>
        <dbReference type="ARBA" id="ARBA00023242"/>
    </source>
</evidence>
<dbReference type="PANTHER" id="PTHR31744:SF216">
    <property type="entry name" value="NAC TRANSCRIPTION FACTOR"/>
    <property type="match status" value="1"/>
</dbReference>
<dbReference type="SUPFAM" id="SSF101941">
    <property type="entry name" value="NAC domain"/>
    <property type="match status" value="1"/>
</dbReference>
<dbReference type="Proteomes" id="UP001165190">
    <property type="component" value="Unassembled WGS sequence"/>
</dbReference>
<sequence>MNTVKGFRFHPTDEELIEFLQAKTSDRDSLVQVIDQVPDICQSEPWQLAESSNLQTGDRLWYFIYSPKYKYRNSKRVNRTTREGYWKPTGNARKVVDPETGRVIGTKKTLVYYKGQCNNNKIKTCWVMHEYELKVDPNSIDTDQKTFNLCKMKKRVYVSSTEADQSGQHNDCNQSNSVESYVEERSNQHNMIAEDVVSNLYSTVVNSVAEDANSKETLHLKKMSKECNGPNDNNEARKQYNNVEKDDKSCSSIVTDVDESVTEERSNQGNVVVAVEGFGIPSRFDYLADDNFIPMDFLYDDGLSFDELLEKPGTTNNSNLIQDQSITDIEDIEFLNSILVDYKEAYHQEENRQQCLPAENEAFGLPCIGVIESYNPIEKPRKRPRLPHDGHVETTEAQVCGNITYGQ</sequence>
<evidence type="ECO:0000256" key="6">
    <source>
        <dbReference type="ARBA" id="ARBA00023125"/>
    </source>
</evidence>
<evidence type="ECO:0000256" key="9">
    <source>
        <dbReference type="ARBA" id="ARBA00023163"/>
    </source>
</evidence>
<dbReference type="PANTHER" id="PTHR31744">
    <property type="entry name" value="PROTEIN CUP-SHAPED COTYLEDON 2-RELATED"/>
    <property type="match status" value="1"/>
</dbReference>
<keyword evidence="4" id="KW-1133">Transmembrane helix</keyword>
<dbReference type="AlphaFoldDB" id="A0A9W7JLZ2"/>
<comment type="caution">
    <text evidence="12">The sequence shown here is derived from an EMBL/GenBank/DDBJ whole genome shotgun (WGS) entry which is preliminary data.</text>
</comment>